<dbReference type="InterPro" id="IPR036707">
    <property type="entry name" value="MinE_sf"/>
</dbReference>
<dbReference type="NCBIfam" id="TIGR01215">
    <property type="entry name" value="minE"/>
    <property type="match status" value="1"/>
</dbReference>
<comment type="caution">
    <text evidence="7">The sequence shown here is derived from an EMBL/GenBank/DDBJ whole genome shotgun (WGS) entry which is preliminary data.</text>
</comment>
<dbReference type="GO" id="GO:0042802">
    <property type="term" value="F:identical protein binding"/>
    <property type="evidence" value="ECO:0007669"/>
    <property type="project" value="UniProtKB-ARBA"/>
</dbReference>
<dbReference type="InterPro" id="IPR005527">
    <property type="entry name" value="MinE"/>
</dbReference>
<evidence type="ECO:0000313" key="8">
    <source>
        <dbReference type="Proteomes" id="UP000214747"/>
    </source>
</evidence>
<comment type="similarity">
    <text evidence="1 6">Belongs to the MinE family.</text>
</comment>
<dbReference type="GeneID" id="90166725"/>
<proteinExistence type="inferred from homology"/>
<organism evidence="7 8">
    <name type="scientific">Herbaspirillum aquaticum</name>
    <dbReference type="NCBI Taxonomy" id="568783"/>
    <lineage>
        <taxon>Bacteria</taxon>
        <taxon>Pseudomonadati</taxon>
        <taxon>Pseudomonadota</taxon>
        <taxon>Betaproteobacteria</taxon>
        <taxon>Burkholderiales</taxon>
        <taxon>Oxalobacteraceae</taxon>
        <taxon>Herbaspirillum</taxon>
    </lineage>
</organism>
<dbReference type="SUPFAM" id="SSF55229">
    <property type="entry name" value="Cell division protein MinE topological specificity domain"/>
    <property type="match status" value="1"/>
</dbReference>
<evidence type="ECO:0000256" key="1">
    <source>
        <dbReference type="ARBA" id="ARBA00008168"/>
    </source>
</evidence>
<dbReference type="HAMAP" id="MF_00262">
    <property type="entry name" value="MinE"/>
    <property type="match status" value="1"/>
</dbReference>
<evidence type="ECO:0000256" key="3">
    <source>
        <dbReference type="ARBA" id="ARBA00022618"/>
    </source>
</evidence>
<dbReference type="NCBIfam" id="NF010595">
    <property type="entry name" value="PRK13989.1"/>
    <property type="match status" value="1"/>
</dbReference>
<evidence type="ECO:0000256" key="6">
    <source>
        <dbReference type="HAMAP-Rule" id="MF_00262"/>
    </source>
</evidence>
<dbReference type="AlphaFoldDB" id="A0A225STX8"/>
<dbReference type="Proteomes" id="UP000214747">
    <property type="component" value="Unassembled WGS sequence"/>
</dbReference>
<evidence type="ECO:0000256" key="2">
    <source>
        <dbReference type="ARBA" id="ARBA00020112"/>
    </source>
</evidence>
<dbReference type="EMBL" id="NJGV01000008">
    <property type="protein sequence ID" value="OWY34696.1"/>
    <property type="molecule type" value="Genomic_DNA"/>
</dbReference>
<keyword evidence="4 6" id="KW-0131">Cell cycle</keyword>
<dbReference type="Pfam" id="PF03776">
    <property type="entry name" value="MinE"/>
    <property type="match status" value="1"/>
</dbReference>
<comment type="function">
    <text evidence="5 6">Prevents the cell division inhibition by proteins MinC and MinD at internal division sites while permitting inhibition at polar sites. This ensures cell division at the proper site by restricting the formation of a division septum at the midpoint of the long axis of the cell.</text>
</comment>
<dbReference type="Gene3D" id="3.30.1070.10">
    <property type="entry name" value="Cell division topological specificity factor MinE"/>
    <property type="match status" value="1"/>
</dbReference>
<reference evidence="7 8" key="1">
    <citation type="journal article" date="2010" name="Int. J. Syst. Evol. Microbiol.">
        <title>Reclassification of Herbaspirillum putei as a later heterotypic synonym of Herbaspirillum huttiense, with the description of H. huttiense subsp. huttiense subsp. nov. and H. huttiense subsp. putei subsp. nov., comb. nov., and description of Herbaspirillum aquaticum sp. nov.</title>
        <authorList>
            <person name="Dobritsa A.P."/>
            <person name="Reddy M.C."/>
            <person name="Samadpour M."/>
        </authorList>
    </citation>
    <scope>NUCLEOTIDE SEQUENCE [LARGE SCALE GENOMIC DNA]</scope>
    <source>
        <strain evidence="7 8">IEH 4430</strain>
    </source>
</reference>
<dbReference type="GO" id="GO:0032955">
    <property type="term" value="P:regulation of division septum assembly"/>
    <property type="evidence" value="ECO:0007669"/>
    <property type="project" value="InterPro"/>
</dbReference>
<keyword evidence="8" id="KW-1185">Reference proteome</keyword>
<dbReference type="RefSeq" id="WP_006465131.1">
    <property type="nucleotide sequence ID" value="NZ_JARJFG010000011.1"/>
</dbReference>
<dbReference type="GO" id="GO:0051301">
    <property type="term" value="P:cell division"/>
    <property type="evidence" value="ECO:0007669"/>
    <property type="project" value="UniProtKB-KW"/>
</dbReference>
<name>A0A225STX8_9BURK</name>
<dbReference type="FunFam" id="3.30.1070.10:FF:000001">
    <property type="entry name" value="Cell division topological specificity factor"/>
    <property type="match status" value="1"/>
</dbReference>
<sequence>MSLLSFLFPSKPKSAVAAKERLQIIIARERSNGRQGPDFLPALHKELIEVISKYTKVNADDIKISLDRQGNLEVLDVNVVLPDSDVPAA</sequence>
<gene>
    <name evidence="6" type="primary">minE</name>
    <name evidence="7" type="ORF">CEJ45_10385</name>
</gene>
<evidence type="ECO:0000256" key="4">
    <source>
        <dbReference type="ARBA" id="ARBA00023306"/>
    </source>
</evidence>
<keyword evidence="3 6" id="KW-0132">Cell division</keyword>
<protein>
    <recommendedName>
        <fullName evidence="2 6">Cell division topological specificity factor</fullName>
    </recommendedName>
</protein>
<dbReference type="NCBIfam" id="NF001422">
    <property type="entry name" value="PRK00296.1"/>
    <property type="match status" value="1"/>
</dbReference>
<evidence type="ECO:0000256" key="5">
    <source>
        <dbReference type="ARBA" id="ARBA00025265"/>
    </source>
</evidence>
<accession>A0A225STX8</accession>
<evidence type="ECO:0000313" key="7">
    <source>
        <dbReference type="EMBL" id="OWY34696.1"/>
    </source>
</evidence>